<reference evidence="1 2" key="1">
    <citation type="submission" date="2021-06" db="EMBL/GenBank/DDBJ databases">
        <title>Caerostris darwini draft genome.</title>
        <authorList>
            <person name="Kono N."/>
            <person name="Arakawa K."/>
        </authorList>
    </citation>
    <scope>NUCLEOTIDE SEQUENCE [LARGE SCALE GENOMIC DNA]</scope>
</reference>
<proteinExistence type="predicted"/>
<organism evidence="1 2">
    <name type="scientific">Caerostris darwini</name>
    <dbReference type="NCBI Taxonomy" id="1538125"/>
    <lineage>
        <taxon>Eukaryota</taxon>
        <taxon>Metazoa</taxon>
        <taxon>Ecdysozoa</taxon>
        <taxon>Arthropoda</taxon>
        <taxon>Chelicerata</taxon>
        <taxon>Arachnida</taxon>
        <taxon>Araneae</taxon>
        <taxon>Araneomorphae</taxon>
        <taxon>Entelegynae</taxon>
        <taxon>Araneoidea</taxon>
        <taxon>Araneidae</taxon>
        <taxon>Caerostris</taxon>
    </lineage>
</organism>
<protein>
    <submittedName>
        <fullName evidence="1">Uncharacterized protein</fullName>
    </submittedName>
</protein>
<name>A0AAV4SAK0_9ARAC</name>
<dbReference type="EMBL" id="BPLQ01007314">
    <property type="protein sequence ID" value="GIY29435.1"/>
    <property type="molecule type" value="Genomic_DNA"/>
</dbReference>
<keyword evidence="2" id="KW-1185">Reference proteome</keyword>
<comment type="caution">
    <text evidence="1">The sequence shown here is derived from an EMBL/GenBank/DDBJ whole genome shotgun (WGS) entry which is preliminary data.</text>
</comment>
<dbReference type="AlphaFoldDB" id="A0AAV4SAK0"/>
<accession>A0AAV4SAK0</accession>
<dbReference type="Proteomes" id="UP001054837">
    <property type="component" value="Unassembled WGS sequence"/>
</dbReference>
<evidence type="ECO:0000313" key="2">
    <source>
        <dbReference type="Proteomes" id="UP001054837"/>
    </source>
</evidence>
<evidence type="ECO:0000313" key="1">
    <source>
        <dbReference type="EMBL" id="GIY29435.1"/>
    </source>
</evidence>
<sequence length="83" mass="9003">MKGWLIAGAKDGNRQIHAGKTRFQVLGSDICVLLDFVLGRGLRAEVPKTLHFDEPQALQISALPEIQSLLVPSVQKLGLVDSP</sequence>
<gene>
    <name evidence="1" type="ORF">CDAR_533831</name>
</gene>